<dbReference type="InterPro" id="IPR047796">
    <property type="entry name" value="SdpR-like_repress"/>
</dbReference>
<sequence length="92" mass="10457">MSFAETFKALSDPVRREILQLLKNGKMSAGEIGSHFDMTGATISYHLKILKKADLVWETKVKNFVYYELNTSVVEEILLWLTDLTGETNTES</sequence>
<dbReference type="Pfam" id="PF12840">
    <property type="entry name" value="HTH_20"/>
    <property type="match status" value="1"/>
</dbReference>
<name>A0A6N2RI85_9FIRM</name>
<dbReference type="PROSITE" id="PS50987">
    <property type="entry name" value="HTH_ARSR_2"/>
    <property type="match status" value="1"/>
</dbReference>
<dbReference type="PANTHER" id="PTHR33154:SF33">
    <property type="entry name" value="TRANSCRIPTIONAL REPRESSOR SDPR"/>
    <property type="match status" value="1"/>
</dbReference>
<evidence type="ECO:0000256" key="2">
    <source>
        <dbReference type="ARBA" id="ARBA00023125"/>
    </source>
</evidence>
<dbReference type="PRINTS" id="PR00778">
    <property type="entry name" value="HTHARSR"/>
</dbReference>
<dbReference type="InterPro" id="IPR036390">
    <property type="entry name" value="WH_DNA-bd_sf"/>
</dbReference>
<dbReference type="GO" id="GO:0003677">
    <property type="term" value="F:DNA binding"/>
    <property type="evidence" value="ECO:0007669"/>
    <property type="project" value="UniProtKB-KW"/>
</dbReference>
<feature type="domain" description="HTH arsR-type" evidence="4">
    <location>
        <begin position="1"/>
        <end position="89"/>
    </location>
</feature>
<dbReference type="RefSeq" id="WP_156352652.1">
    <property type="nucleotide sequence ID" value="NZ_CACRST010000008.1"/>
</dbReference>
<dbReference type="Gene3D" id="1.10.10.10">
    <property type="entry name" value="Winged helix-like DNA-binding domain superfamily/Winged helix DNA-binding domain"/>
    <property type="match status" value="1"/>
</dbReference>
<evidence type="ECO:0000259" key="4">
    <source>
        <dbReference type="PROSITE" id="PS50987"/>
    </source>
</evidence>
<dbReference type="InterPro" id="IPR036388">
    <property type="entry name" value="WH-like_DNA-bd_sf"/>
</dbReference>
<dbReference type="NCBIfam" id="NF033788">
    <property type="entry name" value="HTH_metalloreg"/>
    <property type="match status" value="1"/>
</dbReference>
<dbReference type="NCBIfam" id="NF033789">
    <property type="entry name" value="repress_SdpR"/>
    <property type="match status" value="1"/>
</dbReference>
<dbReference type="PANTHER" id="PTHR33154">
    <property type="entry name" value="TRANSCRIPTIONAL REGULATOR, ARSR FAMILY"/>
    <property type="match status" value="1"/>
</dbReference>
<keyword evidence="1" id="KW-0805">Transcription regulation</keyword>
<dbReference type="InterPro" id="IPR001845">
    <property type="entry name" value="HTH_ArsR_DNA-bd_dom"/>
</dbReference>
<gene>
    <name evidence="5" type="primary">sdpR</name>
    <name evidence="5" type="ORF">BGLFYP119_00659</name>
</gene>
<dbReference type="GO" id="GO:0003700">
    <property type="term" value="F:DNA-binding transcription factor activity"/>
    <property type="evidence" value="ECO:0007669"/>
    <property type="project" value="InterPro"/>
</dbReference>
<accession>A0A6N2RI85</accession>
<protein>
    <submittedName>
        <fullName evidence="5">Transcriptional repressor SdpR</fullName>
    </submittedName>
</protein>
<dbReference type="InterPro" id="IPR051081">
    <property type="entry name" value="HTH_MetalResp_TranReg"/>
</dbReference>
<dbReference type="AlphaFoldDB" id="A0A6N2RI85"/>
<organism evidence="5">
    <name type="scientific">Blautia glucerasea</name>
    <dbReference type="NCBI Taxonomy" id="536633"/>
    <lineage>
        <taxon>Bacteria</taxon>
        <taxon>Bacillati</taxon>
        <taxon>Bacillota</taxon>
        <taxon>Clostridia</taxon>
        <taxon>Lachnospirales</taxon>
        <taxon>Lachnospiraceae</taxon>
        <taxon>Blautia</taxon>
    </lineage>
</organism>
<evidence type="ECO:0000313" key="5">
    <source>
        <dbReference type="EMBL" id="VYS80697.1"/>
    </source>
</evidence>
<dbReference type="EMBL" id="CACRST010000008">
    <property type="protein sequence ID" value="VYS80697.1"/>
    <property type="molecule type" value="Genomic_DNA"/>
</dbReference>
<keyword evidence="3" id="KW-0804">Transcription</keyword>
<evidence type="ECO:0000256" key="3">
    <source>
        <dbReference type="ARBA" id="ARBA00023163"/>
    </source>
</evidence>
<proteinExistence type="predicted"/>
<dbReference type="CDD" id="cd00090">
    <property type="entry name" value="HTH_ARSR"/>
    <property type="match status" value="1"/>
</dbReference>
<dbReference type="InterPro" id="IPR011991">
    <property type="entry name" value="ArsR-like_HTH"/>
</dbReference>
<evidence type="ECO:0000256" key="1">
    <source>
        <dbReference type="ARBA" id="ARBA00023015"/>
    </source>
</evidence>
<reference evidence="5" key="1">
    <citation type="submission" date="2019-11" db="EMBL/GenBank/DDBJ databases">
        <authorList>
            <person name="Feng L."/>
        </authorList>
    </citation>
    <scope>NUCLEOTIDE SEQUENCE</scope>
    <source>
        <strain evidence="5">BgluceraseaLFYP119</strain>
    </source>
</reference>
<keyword evidence="2" id="KW-0238">DNA-binding</keyword>
<dbReference type="SMART" id="SM00418">
    <property type="entry name" value="HTH_ARSR"/>
    <property type="match status" value="1"/>
</dbReference>
<dbReference type="SUPFAM" id="SSF46785">
    <property type="entry name" value="Winged helix' DNA-binding domain"/>
    <property type="match status" value="1"/>
</dbReference>